<evidence type="ECO:0000256" key="3">
    <source>
        <dbReference type="ARBA" id="ARBA00022525"/>
    </source>
</evidence>
<dbReference type="Pfam" id="PF13229">
    <property type="entry name" value="Beta_helix"/>
    <property type="match status" value="1"/>
</dbReference>
<dbReference type="PROSITE" id="PS50847">
    <property type="entry name" value="GRAM_POS_ANCHORING"/>
    <property type="match status" value="1"/>
</dbReference>
<evidence type="ECO:0000256" key="1">
    <source>
        <dbReference type="ARBA" id="ARBA00004613"/>
    </source>
</evidence>
<dbReference type="NCBIfam" id="TIGR01167">
    <property type="entry name" value="LPXTG_anchor"/>
    <property type="match status" value="1"/>
</dbReference>
<dbReference type="InterPro" id="IPR011050">
    <property type="entry name" value="Pectin_lyase_fold/virulence"/>
</dbReference>
<feature type="transmembrane region" description="Helical" evidence="7">
    <location>
        <begin position="551"/>
        <end position="571"/>
    </location>
</feature>
<dbReference type="RefSeq" id="WP_164187262.1">
    <property type="nucleotide sequence ID" value="NZ_JAAGMR010000078.1"/>
</dbReference>
<feature type="non-terminal residue" evidence="9">
    <location>
        <position position="1"/>
    </location>
</feature>
<dbReference type="PANTHER" id="PTHR40088">
    <property type="entry name" value="PECTATE LYASE (EUROFUNG)"/>
    <property type="match status" value="1"/>
</dbReference>
<gene>
    <name evidence="9" type="ORF">G3I21_06365</name>
</gene>
<evidence type="ECO:0000313" key="9">
    <source>
        <dbReference type="EMBL" id="NEB91350.1"/>
    </source>
</evidence>
<dbReference type="SMART" id="SM00710">
    <property type="entry name" value="PbH1"/>
    <property type="match status" value="6"/>
</dbReference>
<evidence type="ECO:0000256" key="2">
    <source>
        <dbReference type="ARBA" id="ARBA00022512"/>
    </source>
</evidence>
<sequence>LVVTGVALVPAGAASPAAPPATRTPVPAAPASAPPPGLEPAVLGESPTPAISSVAARASRSSGPAKAPAPTYFVSAAGNDANPGTSAGSPFRTLQRAADLAGPGDIVAVMNGTYTEPRKGSNVLTIKRSGRPGAPITFTAYPGHHPVLNPKTAWNGISVYGASHIVIKNLEVKGNNAALSLADAERSSSKTDPTYNTNCISVEKNRESGAYSHHVDIIGNLVHDCPGGGISAIEADHVNIISNHVHSNSWYTVYGSSGISVLTPRDTDGGDPRTYKIRISGNRVHDNETKVKWEGCQCYSDGNGIIVDTTKGDPQRSRPAYGGRILVANNISYDNGGSGIHAFKSQHVDIVHNTAYLNGRSTRIKTPYANIFAHDSTDVRLLDNIAYAHPGQATNSASRNVDVTYDYNIYFGGKAPETKGPHDIIADPKLIAPGTGANADFRLRKGSPAIGSGIPFPAVTTDFTGAARKAGAPDRGAYGFGAGAAAPTAGGESQMPGQMRPDAAGGSGGETGADTAGGSSTETGAAGDEGSGLTAQGGSEPLAHTGGSDPVLPLGIGAGVLVAGAGLLVLVRRRRS</sequence>
<evidence type="ECO:0000256" key="7">
    <source>
        <dbReference type="SAM" id="Phobius"/>
    </source>
</evidence>
<keyword evidence="5" id="KW-0572">Peptidoglycan-anchor</keyword>
<keyword evidence="3" id="KW-0964">Secreted</keyword>
<dbReference type="InterPro" id="IPR011459">
    <property type="entry name" value="DUF1565"/>
</dbReference>
<dbReference type="InterPro" id="IPR059226">
    <property type="entry name" value="Choice_anch_Q_dom"/>
</dbReference>
<evidence type="ECO:0000256" key="4">
    <source>
        <dbReference type="ARBA" id="ARBA00022729"/>
    </source>
</evidence>
<dbReference type="Proteomes" id="UP000470520">
    <property type="component" value="Unassembled WGS sequence"/>
</dbReference>
<dbReference type="SUPFAM" id="SSF51126">
    <property type="entry name" value="Pectin lyase-like"/>
    <property type="match status" value="1"/>
</dbReference>
<keyword evidence="7" id="KW-0472">Membrane</keyword>
<accession>A0A7K3QNL3</accession>
<dbReference type="GO" id="GO:0016837">
    <property type="term" value="F:carbon-oxygen lyase activity, acting on polysaccharides"/>
    <property type="evidence" value="ECO:0007669"/>
    <property type="project" value="TreeGrafter"/>
</dbReference>
<dbReference type="NCBIfam" id="NF041518">
    <property type="entry name" value="choice_anch_Q"/>
    <property type="match status" value="1"/>
</dbReference>
<dbReference type="InterPro" id="IPR006626">
    <property type="entry name" value="PbH1"/>
</dbReference>
<keyword evidence="4" id="KW-0732">Signal</keyword>
<protein>
    <submittedName>
        <fullName evidence="9">DUF1565 domain-containing protein</fullName>
    </submittedName>
</protein>
<dbReference type="Gene3D" id="2.160.20.10">
    <property type="entry name" value="Single-stranded right-handed beta-helix, Pectin lyase-like"/>
    <property type="match status" value="1"/>
</dbReference>
<comment type="caution">
    <text evidence="9">The sequence shown here is derived from an EMBL/GenBank/DDBJ whole genome shotgun (WGS) entry which is preliminary data.</text>
</comment>
<feature type="region of interest" description="Disordered" evidence="6">
    <location>
        <begin position="483"/>
        <end position="546"/>
    </location>
</feature>
<dbReference type="Pfam" id="PF07602">
    <property type="entry name" value="DUF1565"/>
    <property type="match status" value="1"/>
</dbReference>
<dbReference type="InterPro" id="IPR052052">
    <property type="entry name" value="Polysaccharide_Lyase_9"/>
</dbReference>
<comment type="subcellular location">
    <subcellularLocation>
        <location evidence="1">Secreted</location>
    </subcellularLocation>
</comment>
<evidence type="ECO:0000313" key="10">
    <source>
        <dbReference type="Proteomes" id="UP000470520"/>
    </source>
</evidence>
<organism evidence="9 10">
    <name type="scientific">Streptomyces bauhiniae</name>
    <dbReference type="NCBI Taxonomy" id="2340725"/>
    <lineage>
        <taxon>Bacteria</taxon>
        <taxon>Bacillati</taxon>
        <taxon>Actinomycetota</taxon>
        <taxon>Actinomycetes</taxon>
        <taxon>Kitasatosporales</taxon>
        <taxon>Streptomycetaceae</taxon>
        <taxon>Streptomyces</taxon>
    </lineage>
</organism>
<evidence type="ECO:0000256" key="5">
    <source>
        <dbReference type="ARBA" id="ARBA00023088"/>
    </source>
</evidence>
<evidence type="ECO:0000259" key="8">
    <source>
        <dbReference type="PROSITE" id="PS50847"/>
    </source>
</evidence>
<feature type="compositionally biased region" description="Low complexity" evidence="6">
    <location>
        <begin position="12"/>
        <end position="31"/>
    </location>
</feature>
<evidence type="ECO:0000256" key="6">
    <source>
        <dbReference type="SAM" id="MobiDB-lite"/>
    </source>
</evidence>
<proteinExistence type="predicted"/>
<feature type="region of interest" description="Disordered" evidence="6">
    <location>
        <begin position="12"/>
        <end position="46"/>
    </location>
</feature>
<feature type="domain" description="Gram-positive cocci surface proteins LPxTG" evidence="8">
    <location>
        <begin position="542"/>
        <end position="576"/>
    </location>
</feature>
<keyword evidence="7" id="KW-0812">Transmembrane</keyword>
<dbReference type="PANTHER" id="PTHR40088:SF2">
    <property type="entry name" value="SECRETED SUGAR HYDROLASE"/>
    <property type="match status" value="1"/>
</dbReference>
<name>A0A7K3QNL3_9ACTN</name>
<dbReference type="InterPro" id="IPR039448">
    <property type="entry name" value="Beta_helix"/>
</dbReference>
<reference evidence="9 10" key="1">
    <citation type="submission" date="2020-01" db="EMBL/GenBank/DDBJ databases">
        <title>Insect and environment-associated Actinomycetes.</title>
        <authorList>
            <person name="Currrie C."/>
            <person name="Chevrette M."/>
            <person name="Carlson C."/>
            <person name="Stubbendieck R."/>
            <person name="Wendt-Pienkowski E."/>
        </authorList>
    </citation>
    <scope>NUCLEOTIDE SEQUENCE [LARGE SCALE GENOMIC DNA]</scope>
    <source>
        <strain evidence="9 10">SID7754</strain>
    </source>
</reference>
<dbReference type="GO" id="GO:0005576">
    <property type="term" value="C:extracellular region"/>
    <property type="evidence" value="ECO:0007669"/>
    <property type="project" value="UniProtKB-SubCell"/>
</dbReference>
<dbReference type="EMBL" id="JAAGMR010000078">
    <property type="protein sequence ID" value="NEB91350.1"/>
    <property type="molecule type" value="Genomic_DNA"/>
</dbReference>
<dbReference type="InterPro" id="IPR019931">
    <property type="entry name" value="LPXTG_anchor"/>
</dbReference>
<keyword evidence="2" id="KW-0134">Cell wall</keyword>
<dbReference type="InterPro" id="IPR012334">
    <property type="entry name" value="Pectin_lyas_fold"/>
</dbReference>
<dbReference type="AlphaFoldDB" id="A0A7K3QNL3"/>
<keyword evidence="7" id="KW-1133">Transmembrane helix</keyword>
<feature type="compositionally biased region" description="Low complexity" evidence="6">
    <location>
        <begin position="512"/>
        <end position="528"/>
    </location>
</feature>